<evidence type="ECO:0000313" key="1">
    <source>
        <dbReference type="EMBL" id="QHT26552.1"/>
    </source>
</evidence>
<name>A0A6C0ECT9_9ZZZZ</name>
<protein>
    <submittedName>
        <fullName evidence="1">Uncharacterized protein</fullName>
    </submittedName>
</protein>
<dbReference type="EMBL" id="MN739799">
    <property type="protein sequence ID" value="QHT26552.1"/>
    <property type="molecule type" value="Genomic_DNA"/>
</dbReference>
<dbReference type="AlphaFoldDB" id="A0A6C0ECT9"/>
<sequence length="184" mass="22302">MKNNIIIIDSNKEKLSELIKIIFDKLDYNLNYIINLINKYNDILKYINILKIIKIYELNDIKNNYNYIKKKITKDKKIYKDITKLYGQIITYYTSIENNNINSDIKKIYSKIEEMNYNYYLLSKKNKNINISILIKNNNFIKLYNYNILYEDILSKLDNIYFEIIELNKIKYMLKKNKASLLIN</sequence>
<organism evidence="1">
    <name type="scientific">viral metagenome</name>
    <dbReference type="NCBI Taxonomy" id="1070528"/>
    <lineage>
        <taxon>unclassified sequences</taxon>
        <taxon>metagenomes</taxon>
        <taxon>organismal metagenomes</taxon>
    </lineage>
</organism>
<accession>A0A6C0ECT9</accession>
<reference evidence="1" key="1">
    <citation type="journal article" date="2020" name="Nature">
        <title>Giant virus diversity and host interactions through global metagenomics.</title>
        <authorList>
            <person name="Schulz F."/>
            <person name="Roux S."/>
            <person name="Paez-Espino D."/>
            <person name="Jungbluth S."/>
            <person name="Walsh D.A."/>
            <person name="Denef V.J."/>
            <person name="McMahon K.D."/>
            <person name="Konstantinidis K.T."/>
            <person name="Eloe-Fadrosh E.A."/>
            <person name="Kyrpides N.C."/>
            <person name="Woyke T."/>
        </authorList>
    </citation>
    <scope>NUCLEOTIDE SEQUENCE</scope>
    <source>
        <strain evidence="1">GVMAG-M-3300023179-2</strain>
    </source>
</reference>
<proteinExistence type="predicted"/>